<sequence>MNPTNPTRPVTGYPAHPNPNPNPNGYSSGTAYPYAAPPPSNAAYYTHNPYYNQPDPQRAFIRRLFSIIIACIIISGTVLLIIWLVLRPRVPEFRVDSVTVSNFNISSSLVSGNWEVEFTVRNPNKKITVNYDRIDADVFYKSEGLASTTLPPFSQGKRNETKVKATFGAVGAYVDDWVVRDIGGDRGRGSVRFSVRLLARARFKAGAWGTRKRYVRVLCRDVPVGLTLSSGRGSMVGDARQCRVVT</sequence>
<evidence type="ECO:0000256" key="1">
    <source>
        <dbReference type="ARBA" id="ARBA00004167"/>
    </source>
</evidence>
<evidence type="ECO:0000256" key="4">
    <source>
        <dbReference type="ARBA" id="ARBA00023136"/>
    </source>
</evidence>
<dbReference type="Pfam" id="PF03168">
    <property type="entry name" value="LEA_2"/>
    <property type="match status" value="1"/>
</dbReference>
<keyword evidence="4 6" id="KW-0472">Membrane</keyword>
<dbReference type="InterPro" id="IPR004864">
    <property type="entry name" value="LEA_2"/>
</dbReference>
<name>A0A169WB10_DAUCS</name>
<dbReference type="Gramene" id="KZN01889">
    <property type="protein sequence ID" value="KZN01889"/>
    <property type="gene ID" value="DCAR_010643"/>
</dbReference>
<evidence type="ECO:0000313" key="8">
    <source>
        <dbReference type="EMBL" id="KZN01889.1"/>
    </source>
</evidence>
<feature type="transmembrane region" description="Helical" evidence="6">
    <location>
        <begin position="64"/>
        <end position="86"/>
    </location>
</feature>
<protein>
    <recommendedName>
        <fullName evidence="7">Late embryogenesis abundant protein LEA-2 subgroup domain-containing protein</fullName>
    </recommendedName>
</protein>
<dbReference type="EMBL" id="CP093345">
    <property type="protein sequence ID" value="WOG92821.1"/>
    <property type="molecule type" value="Genomic_DNA"/>
</dbReference>
<reference evidence="8" key="1">
    <citation type="journal article" date="2016" name="Nat. Genet.">
        <title>A high-quality carrot genome assembly provides new insights into carotenoid accumulation and asterid genome evolution.</title>
        <authorList>
            <person name="Iorizzo M."/>
            <person name="Ellison S."/>
            <person name="Senalik D."/>
            <person name="Zeng P."/>
            <person name="Satapoomin P."/>
            <person name="Huang J."/>
            <person name="Bowman M."/>
            <person name="Iovene M."/>
            <person name="Sanseverino W."/>
            <person name="Cavagnaro P."/>
            <person name="Yildiz M."/>
            <person name="Macko-Podgorni A."/>
            <person name="Moranska E."/>
            <person name="Grzebelus E."/>
            <person name="Grzebelus D."/>
            <person name="Ashrafi H."/>
            <person name="Zheng Z."/>
            <person name="Cheng S."/>
            <person name="Spooner D."/>
            <person name="Van Deynze A."/>
            <person name="Simon P."/>
        </authorList>
    </citation>
    <scope>NUCLEOTIDE SEQUENCE [LARGE SCALE GENOMIC DNA]</scope>
    <source>
        <tissue evidence="8">Leaf</tissue>
    </source>
</reference>
<evidence type="ECO:0000313" key="9">
    <source>
        <dbReference type="EMBL" id="WOG92821.1"/>
    </source>
</evidence>
<dbReference type="PANTHER" id="PTHR31234:SF55">
    <property type="entry name" value="LATE EMBRYOGENESIS ABUNDANT (LEA) HYDROXYPROLINE-RICH GLYCOPROTEIN FAMILY"/>
    <property type="match status" value="1"/>
</dbReference>
<dbReference type="KEGG" id="dcr:108214335"/>
<keyword evidence="2 6" id="KW-0812">Transmembrane</keyword>
<dbReference type="InterPro" id="IPR044839">
    <property type="entry name" value="NDR1-like"/>
</dbReference>
<evidence type="ECO:0000256" key="6">
    <source>
        <dbReference type="SAM" id="Phobius"/>
    </source>
</evidence>
<evidence type="ECO:0000256" key="3">
    <source>
        <dbReference type="ARBA" id="ARBA00022989"/>
    </source>
</evidence>
<dbReference type="OMA" id="FFATMIC"/>
<comment type="subcellular location">
    <subcellularLocation>
        <location evidence="1">Membrane</location>
        <topology evidence="1">Single-pass membrane protein</topology>
    </subcellularLocation>
</comment>
<dbReference type="STRING" id="79200.A0A169WB10"/>
<reference evidence="9" key="2">
    <citation type="submission" date="2022-03" db="EMBL/GenBank/DDBJ databases">
        <title>Draft title - Genomic analysis of global carrot germplasm unveils the trajectory of domestication and the origin of high carotenoid orange carrot.</title>
        <authorList>
            <person name="Iorizzo M."/>
            <person name="Ellison S."/>
            <person name="Senalik D."/>
            <person name="Macko-Podgorni A."/>
            <person name="Grzebelus D."/>
            <person name="Bostan H."/>
            <person name="Rolling W."/>
            <person name="Curaba J."/>
            <person name="Simon P."/>
        </authorList>
    </citation>
    <scope>NUCLEOTIDE SEQUENCE</scope>
    <source>
        <tissue evidence="9">Leaf</tissue>
    </source>
</reference>
<proteinExistence type="predicted"/>
<evidence type="ECO:0000256" key="5">
    <source>
        <dbReference type="SAM" id="MobiDB-lite"/>
    </source>
</evidence>
<keyword evidence="10" id="KW-1185">Reference proteome</keyword>
<dbReference type="GO" id="GO:0005886">
    <property type="term" value="C:plasma membrane"/>
    <property type="evidence" value="ECO:0007669"/>
    <property type="project" value="TreeGrafter"/>
</dbReference>
<organism evidence="8">
    <name type="scientific">Daucus carota subsp. sativus</name>
    <name type="common">Carrot</name>
    <dbReference type="NCBI Taxonomy" id="79200"/>
    <lineage>
        <taxon>Eukaryota</taxon>
        <taxon>Viridiplantae</taxon>
        <taxon>Streptophyta</taxon>
        <taxon>Embryophyta</taxon>
        <taxon>Tracheophyta</taxon>
        <taxon>Spermatophyta</taxon>
        <taxon>Magnoliopsida</taxon>
        <taxon>eudicotyledons</taxon>
        <taxon>Gunneridae</taxon>
        <taxon>Pentapetalae</taxon>
        <taxon>asterids</taxon>
        <taxon>campanulids</taxon>
        <taxon>Apiales</taxon>
        <taxon>Apiaceae</taxon>
        <taxon>Apioideae</taxon>
        <taxon>Scandiceae</taxon>
        <taxon>Daucinae</taxon>
        <taxon>Daucus</taxon>
        <taxon>Daucus sect. Daucus</taxon>
    </lineage>
</organism>
<keyword evidence="3 6" id="KW-1133">Transmembrane helix</keyword>
<dbReference type="OrthoDB" id="108365at2759"/>
<dbReference type="AlphaFoldDB" id="A0A169WB10"/>
<dbReference type="PANTHER" id="PTHR31234">
    <property type="entry name" value="LATE EMBRYOGENESIS ABUNDANT (LEA) HYDROXYPROLINE-RICH GLYCOPROTEIN FAMILY"/>
    <property type="match status" value="1"/>
</dbReference>
<evidence type="ECO:0000259" key="7">
    <source>
        <dbReference type="Pfam" id="PF03168"/>
    </source>
</evidence>
<evidence type="ECO:0000256" key="2">
    <source>
        <dbReference type="ARBA" id="ARBA00022692"/>
    </source>
</evidence>
<evidence type="ECO:0000313" key="10">
    <source>
        <dbReference type="Proteomes" id="UP000077755"/>
    </source>
</evidence>
<dbReference type="GO" id="GO:0098542">
    <property type="term" value="P:defense response to other organism"/>
    <property type="evidence" value="ECO:0007669"/>
    <property type="project" value="InterPro"/>
</dbReference>
<dbReference type="EMBL" id="LNRQ01000003">
    <property type="protein sequence ID" value="KZN01889.1"/>
    <property type="molecule type" value="Genomic_DNA"/>
</dbReference>
<gene>
    <name evidence="8" type="ORF">DCAR_010643</name>
    <name evidence="9" type="ORF">DCAR_0312098</name>
</gene>
<dbReference type="Proteomes" id="UP000077755">
    <property type="component" value="Chromosome 3"/>
</dbReference>
<feature type="region of interest" description="Disordered" evidence="5">
    <location>
        <begin position="1"/>
        <end position="32"/>
    </location>
</feature>
<feature type="domain" description="Late embryogenesis abundant protein LEA-2 subgroup" evidence="7">
    <location>
        <begin position="118"/>
        <end position="213"/>
    </location>
</feature>
<accession>A0A169WB10</accession>